<gene>
    <name evidence="2" type="ORF">HOLleu_31840</name>
</gene>
<name>A0A9Q0YSL9_HOLLE</name>
<feature type="transmembrane region" description="Helical" evidence="1">
    <location>
        <begin position="21"/>
        <end position="40"/>
    </location>
</feature>
<keyword evidence="1" id="KW-0472">Membrane</keyword>
<protein>
    <submittedName>
        <fullName evidence="2">Uncharacterized protein</fullName>
    </submittedName>
</protein>
<comment type="caution">
    <text evidence="2">The sequence shown here is derived from an EMBL/GenBank/DDBJ whole genome shotgun (WGS) entry which is preliminary data.</text>
</comment>
<evidence type="ECO:0000313" key="3">
    <source>
        <dbReference type="Proteomes" id="UP001152320"/>
    </source>
</evidence>
<dbReference type="OrthoDB" id="414730at2759"/>
<keyword evidence="1" id="KW-1133">Transmembrane helix</keyword>
<proteinExistence type="predicted"/>
<reference evidence="2" key="1">
    <citation type="submission" date="2021-10" db="EMBL/GenBank/DDBJ databases">
        <title>Tropical sea cucumber genome reveals ecological adaptation and Cuvierian tubules defense mechanism.</title>
        <authorList>
            <person name="Chen T."/>
        </authorList>
    </citation>
    <scope>NUCLEOTIDE SEQUENCE</scope>
    <source>
        <strain evidence="2">Nanhai2018</strain>
        <tissue evidence="2">Muscle</tissue>
    </source>
</reference>
<organism evidence="2 3">
    <name type="scientific">Holothuria leucospilota</name>
    <name type="common">Black long sea cucumber</name>
    <name type="synonym">Mertensiothuria leucospilota</name>
    <dbReference type="NCBI Taxonomy" id="206669"/>
    <lineage>
        <taxon>Eukaryota</taxon>
        <taxon>Metazoa</taxon>
        <taxon>Echinodermata</taxon>
        <taxon>Eleutherozoa</taxon>
        <taxon>Echinozoa</taxon>
        <taxon>Holothuroidea</taxon>
        <taxon>Aspidochirotacea</taxon>
        <taxon>Aspidochirotida</taxon>
        <taxon>Holothuriidae</taxon>
        <taxon>Holothuria</taxon>
    </lineage>
</organism>
<evidence type="ECO:0000313" key="2">
    <source>
        <dbReference type="EMBL" id="KAJ8026880.1"/>
    </source>
</evidence>
<dbReference type="AlphaFoldDB" id="A0A9Q0YSL9"/>
<keyword evidence="3" id="KW-1185">Reference proteome</keyword>
<sequence length="81" mass="9394">MYFIGILSKLKRILPRNILRTLYLTLIYPHLTYCLAIWSGTSKKYLSKLTVLQKRAIRHISSASYNDHTSEIFSSLHVKAP</sequence>
<evidence type="ECO:0000256" key="1">
    <source>
        <dbReference type="SAM" id="Phobius"/>
    </source>
</evidence>
<dbReference type="EMBL" id="JAIZAY010000016">
    <property type="protein sequence ID" value="KAJ8026880.1"/>
    <property type="molecule type" value="Genomic_DNA"/>
</dbReference>
<dbReference type="Proteomes" id="UP001152320">
    <property type="component" value="Chromosome 16"/>
</dbReference>
<accession>A0A9Q0YSL9</accession>
<keyword evidence="1" id="KW-0812">Transmembrane</keyword>